<evidence type="ECO:0000256" key="1">
    <source>
        <dbReference type="SAM" id="MobiDB-lite"/>
    </source>
</evidence>
<reference evidence="2" key="1">
    <citation type="journal article" date="2019" name="bioRxiv">
        <title>The Genome of the Zebra Mussel, Dreissena polymorpha: A Resource for Invasive Species Research.</title>
        <authorList>
            <person name="McCartney M.A."/>
            <person name="Auch B."/>
            <person name="Kono T."/>
            <person name="Mallez S."/>
            <person name="Zhang Y."/>
            <person name="Obille A."/>
            <person name="Becker A."/>
            <person name="Abrahante J.E."/>
            <person name="Garbe J."/>
            <person name="Badalamenti J.P."/>
            <person name="Herman A."/>
            <person name="Mangelson H."/>
            <person name="Liachko I."/>
            <person name="Sullivan S."/>
            <person name="Sone E.D."/>
            <person name="Koren S."/>
            <person name="Silverstein K.A.T."/>
            <person name="Beckman K.B."/>
            <person name="Gohl D.M."/>
        </authorList>
    </citation>
    <scope>NUCLEOTIDE SEQUENCE</scope>
    <source>
        <strain evidence="2">Duluth1</strain>
        <tissue evidence="2">Whole animal</tissue>
    </source>
</reference>
<dbReference type="EMBL" id="JAIWYP010000008">
    <property type="protein sequence ID" value="KAH3786875.1"/>
    <property type="molecule type" value="Genomic_DNA"/>
</dbReference>
<keyword evidence="3" id="KW-1185">Reference proteome</keyword>
<comment type="caution">
    <text evidence="2">The sequence shown here is derived from an EMBL/GenBank/DDBJ whole genome shotgun (WGS) entry which is preliminary data.</text>
</comment>
<gene>
    <name evidence="2" type="ORF">DPMN_164989</name>
</gene>
<reference evidence="2" key="2">
    <citation type="submission" date="2020-11" db="EMBL/GenBank/DDBJ databases">
        <authorList>
            <person name="McCartney M.A."/>
            <person name="Auch B."/>
            <person name="Kono T."/>
            <person name="Mallez S."/>
            <person name="Becker A."/>
            <person name="Gohl D.M."/>
            <person name="Silverstein K.A.T."/>
            <person name="Koren S."/>
            <person name="Bechman K.B."/>
            <person name="Herman A."/>
            <person name="Abrahante J.E."/>
            <person name="Garbe J."/>
        </authorList>
    </citation>
    <scope>NUCLEOTIDE SEQUENCE</scope>
    <source>
        <strain evidence="2">Duluth1</strain>
        <tissue evidence="2">Whole animal</tissue>
    </source>
</reference>
<dbReference type="AlphaFoldDB" id="A0A9D4IU73"/>
<evidence type="ECO:0000313" key="2">
    <source>
        <dbReference type="EMBL" id="KAH3786875.1"/>
    </source>
</evidence>
<organism evidence="2 3">
    <name type="scientific">Dreissena polymorpha</name>
    <name type="common">Zebra mussel</name>
    <name type="synonym">Mytilus polymorpha</name>
    <dbReference type="NCBI Taxonomy" id="45954"/>
    <lineage>
        <taxon>Eukaryota</taxon>
        <taxon>Metazoa</taxon>
        <taxon>Spiralia</taxon>
        <taxon>Lophotrochozoa</taxon>
        <taxon>Mollusca</taxon>
        <taxon>Bivalvia</taxon>
        <taxon>Autobranchia</taxon>
        <taxon>Heteroconchia</taxon>
        <taxon>Euheterodonta</taxon>
        <taxon>Imparidentia</taxon>
        <taxon>Neoheterodontei</taxon>
        <taxon>Myida</taxon>
        <taxon>Dreissenoidea</taxon>
        <taxon>Dreissenidae</taxon>
        <taxon>Dreissena</taxon>
    </lineage>
</organism>
<proteinExistence type="predicted"/>
<sequence length="155" mass="19205">MELIDELEIKKHYRHLFVALKRNGKKIELVKDQNARCRQETKIKEYEFIRNLQLVELIREYQQIGTFTTACDESDEVIEHINEWDETLIPFPEREEQERAKRAEREKRYQEELEYTERVKRLEKIKEKKSQRERKIEEREAKKREELRKDVNSIR</sequence>
<name>A0A9D4IU73_DREPO</name>
<dbReference type="Proteomes" id="UP000828390">
    <property type="component" value="Unassembled WGS sequence"/>
</dbReference>
<protein>
    <submittedName>
        <fullName evidence="2">Uncharacterized protein</fullName>
    </submittedName>
</protein>
<feature type="region of interest" description="Disordered" evidence="1">
    <location>
        <begin position="126"/>
        <end position="155"/>
    </location>
</feature>
<evidence type="ECO:0000313" key="3">
    <source>
        <dbReference type="Proteomes" id="UP000828390"/>
    </source>
</evidence>
<accession>A0A9D4IU73</accession>